<dbReference type="HOGENOM" id="CLU_631876_0_0_1"/>
<evidence type="ECO:0000256" key="1">
    <source>
        <dbReference type="SAM" id="MobiDB-lite"/>
    </source>
</evidence>
<organism evidence="2 3">
    <name type="scientific">Serendipita vermifera MAFF 305830</name>
    <dbReference type="NCBI Taxonomy" id="933852"/>
    <lineage>
        <taxon>Eukaryota</taxon>
        <taxon>Fungi</taxon>
        <taxon>Dikarya</taxon>
        <taxon>Basidiomycota</taxon>
        <taxon>Agaricomycotina</taxon>
        <taxon>Agaricomycetes</taxon>
        <taxon>Sebacinales</taxon>
        <taxon>Serendipitaceae</taxon>
        <taxon>Serendipita</taxon>
    </lineage>
</organism>
<dbReference type="EMBL" id="KN824564">
    <property type="protein sequence ID" value="KIM19718.1"/>
    <property type="molecule type" value="Genomic_DNA"/>
</dbReference>
<protein>
    <submittedName>
        <fullName evidence="2">Uncharacterized protein</fullName>
    </submittedName>
</protein>
<keyword evidence="3" id="KW-1185">Reference proteome</keyword>
<name>A0A0C2VZK4_SERVB</name>
<evidence type="ECO:0000313" key="3">
    <source>
        <dbReference type="Proteomes" id="UP000054097"/>
    </source>
</evidence>
<gene>
    <name evidence="2" type="ORF">M408DRAFT_180622</name>
</gene>
<proteinExistence type="predicted"/>
<dbReference type="Proteomes" id="UP000054097">
    <property type="component" value="Unassembled WGS sequence"/>
</dbReference>
<reference evidence="2 3" key="1">
    <citation type="submission" date="2014-04" db="EMBL/GenBank/DDBJ databases">
        <authorList>
            <consortium name="DOE Joint Genome Institute"/>
            <person name="Kuo A."/>
            <person name="Zuccaro A."/>
            <person name="Kohler A."/>
            <person name="Nagy L.G."/>
            <person name="Floudas D."/>
            <person name="Copeland A."/>
            <person name="Barry K.W."/>
            <person name="Cichocki N."/>
            <person name="Veneault-Fourrey C."/>
            <person name="LaButti K."/>
            <person name="Lindquist E.A."/>
            <person name="Lipzen A."/>
            <person name="Lundell T."/>
            <person name="Morin E."/>
            <person name="Murat C."/>
            <person name="Sun H."/>
            <person name="Tunlid A."/>
            <person name="Henrissat B."/>
            <person name="Grigoriev I.V."/>
            <person name="Hibbett D.S."/>
            <person name="Martin F."/>
            <person name="Nordberg H.P."/>
            <person name="Cantor M.N."/>
            <person name="Hua S.X."/>
        </authorList>
    </citation>
    <scope>NUCLEOTIDE SEQUENCE [LARGE SCALE GENOMIC DNA]</scope>
    <source>
        <strain evidence="2 3">MAFF 305830</strain>
    </source>
</reference>
<dbReference type="AlphaFoldDB" id="A0A0C2VZK4"/>
<feature type="region of interest" description="Disordered" evidence="1">
    <location>
        <begin position="1"/>
        <end position="83"/>
    </location>
</feature>
<evidence type="ECO:0000313" key="2">
    <source>
        <dbReference type="EMBL" id="KIM19718.1"/>
    </source>
</evidence>
<reference evidence="3" key="2">
    <citation type="submission" date="2015-01" db="EMBL/GenBank/DDBJ databases">
        <title>Evolutionary Origins and Diversification of the Mycorrhizal Mutualists.</title>
        <authorList>
            <consortium name="DOE Joint Genome Institute"/>
            <consortium name="Mycorrhizal Genomics Consortium"/>
            <person name="Kohler A."/>
            <person name="Kuo A."/>
            <person name="Nagy L.G."/>
            <person name="Floudas D."/>
            <person name="Copeland A."/>
            <person name="Barry K.W."/>
            <person name="Cichocki N."/>
            <person name="Veneault-Fourrey C."/>
            <person name="LaButti K."/>
            <person name="Lindquist E.A."/>
            <person name="Lipzen A."/>
            <person name="Lundell T."/>
            <person name="Morin E."/>
            <person name="Murat C."/>
            <person name="Riley R."/>
            <person name="Ohm R."/>
            <person name="Sun H."/>
            <person name="Tunlid A."/>
            <person name="Henrissat B."/>
            <person name="Grigoriev I.V."/>
            <person name="Hibbett D.S."/>
            <person name="Martin F."/>
        </authorList>
    </citation>
    <scope>NUCLEOTIDE SEQUENCE [LARGE SCALE GENOMIC DNA]</scope>
    <source>
        <strain evidence="3">MAFF 305830</strain>
    </source>
</reference>
<sequence length="442" mass="49289">MSPRPPISPTMLVPETPPPPFTNLSDDDDDSIVIDSEPSSPAPATPTGPASADTNDGSYADDSDYEGMPGLMSVSSDSDDDDRAAATVADIRPFIQDFLEAALPNLRDDQLRRDRDLQARRLDDIDAEMLLASMYGSWSFISNTFGKGTGRFSESQFRATARQLIPAFEAIEAHIRRHGEGGTIQFLGADDHIDVDAVLVFLHQADILKRMHMVETKLKARSINRVQGYAPPQIYDHNDTILAHEAHSCIRLTLAQHTRIPVPIPVHLIRDAFASARFAELCMPGTHFLEHVPVDVERARKLFNLCFACGGYHIWITPRDCRNSRLEDRILIAPHYKLYALGNSPTEVFFMPITLTERREVVAHNYLYVYPGSLFLFGRVPPAIVEARERVNACTECGIAHNVVSNSTSRCPYNLAVLAERFVKLFHASEHCLSDFPYTSLA</sequence>
<accession>A0A0C2VZK4</accession>